<sequence length="161" mass="17882">MAKGTRLRDRVRRVFARASSSAGNTNSEDADRSKPGEKKSSKLSSRVSKPHQDMLAAWTFVNNDSRRRLSSQSMESPRGSRVHSRNASKESNIPKEERAIEEIEGNQRSSKTLCILAKNSLHLLTHTFVAEENRPPETRASEATLRGKDQSLYTSLKSAGG</sequence>
<feature type="compositionally biased region" description="Basic and acidic residues" evidence="1">
    <location>
        <begin position="132"/>
        <end position="149"/>
    </location>
</feature>
<evidence type="ECO:0000313" key="2">
    <source>
        <dbReference type="EMBL" id="KAH0558422.1"/>
    </source>
</evidence>
<feature type="region of interest" description="Disordered" evidence="1">
    <location>
        <begin position="132"/>
        <end position="161"/>
    </location>
</feature>
<evidence type="ECO:0000256" key="1">
    <source>
        <dbReference type="SAM" id="MobiDB-lite"/>
    </source>
</evidence>
<dbReference type="EMBL" id="JAGHQM010000849">
    <property type="protein sequence ID" value="KAH0558422.1"/>
    <property type="molecule type" value="Genomic_DNA"/>
</dbReference>
<keyword evidence="3" id="KW-1185">Reference proteome</keyword>
<organism evidence="2 3">
    <name type="scientific">Trichoglossum hirsutum</name>
    <dbReference type="NCBI Taxonomy" id="265104"/>
    <lineage>
        <taxon>Eukaryota</taxon>
        <taxon>Fungi</taxon>
        <taxon>Dikarya</taxon>
        <taxon>Ascomycota</taxon>
        <taxon>Pezizomycotina</taxon>
        <taxon>Geoglossomycetes</taxon>
        <taxon>Geoglossales</taxon>
        <taxon>Geoglossaceae</taxon>
        <taxon>Trichoglossum</taxon>
    </lineage>
</organism>
<evidence type="ECO:0000313" key="3">
    <source>
        <dbReference type="Proteomes" id="UP000750711"/>
    </source>
</evidence>
<proteinExistence type="predicted"/>
<feature type="region of interest" description="Disordered" evidence="1">
    <location>
        <begin position="1"/>
        <end position="109"/>
    </location>
</feature>
<name>A0A9P8RN78_9PEZI</name>
<feature type="compositionally biased region" description="Basic and acidic residues" evidence="1">
    <location>
        <begin position="29"/>
        <end position="40"/>
    </location>
</feature>
<feature type="compositionally biased region" description="Polar residues" evidence="1">
    <location>
        <begin position="151"/>
        <end position="161"/>
    </location>
</feature>
<comment type="caution">
    <text evidence="2">The sequence shown here is derived from an EMBL/GenBank/DDBJ whole genome shotgun (WGS) entry which is preliminary data.</text>
</comment>
<feature type="compositionally biased region" description="Basic and acidic residues" evidence="1">
    <location>
        <begin position="92"/>
        <end position="101"/>
    </location>
</feature>
<dbReference type="AlphaFoldDB" id="A0A9P8RN78"/>
<reference evidence="2" key="1">
    <citation type="submission" date="2021-03" db="EMBL/GenBank/DDBJ databases">
        <title>Comparative genomics and phylogenomic investigation of the class Geoglossomycetes provide insights into ecological specialization and systematics.</title>
        <authorList>
            <person name="Melie T."/>
            <person name="Pirro S."/>
            <person name="Miller A.N."/>
            <person name="Quandt A."/>
        </authorList>
    </citation>
    <scope>NUCLEOTIDE SEQUENCE</scope>
    <source>
        <strain evidence="2">CAQ_001_2017</strain>
    </source>
</reference>
<gene>
    <name evidence="2" type="ORF">GP486_004921</name>
</gene>
<protein>
    <submittedName>
        <fullName evidence="2">Uncharacterized protein</fullName>
    </submittedName>
</protein>
<dbReference type="Proteomes" id="UP000750711">
    <property type="component" value="Unassembled WGS sequence"/>
</dbReference>
<accession>A0A9P8RN78</accession>